<evidence type="ECO:0000313" key="3">
    <source>
        <dbReference type="Proteomes" id="UP001652442"/>
    </source>
</evidence>
<evidence type="ECO:0000259" key="1">
    <source>
        <dbReference type="SMART" id="SM00928"/>
    </source>
</evidence>
<dbReference type="InterPro" id="IPR023753">
    <property type="entry name" value="FAD/NAD-binding_dom"/>
</dbReference>
<dbReference type="RefSeq" id="WP_158424181.1">
    <property type="nucleotide sequence ID" value="NZ_JAOQJQ010000001.1"/>
</dbReference>
<dbReference type="InterPro" id="IPR028261">
    <property type="entry name" value="DPD_II"/>
</dbReference>
<sequence length="610" mass="66258">MSRLSVVSTDKVNSTTEKLMKEFTQRIVANPPGVCPVDMQLAFLKVCHAQTCGKCVPCRVGLGKLEELMESVLDNTATMRTLDLIEKTAENIKNSADCAIGFESARMILAGFEGFKEDYISHVKEHKCTGTFEQPIPCVTLCPANVDIPGYIALAGEGRCADAVRLIRKDNPFPTACALICEHPCEARCRRNMIDDSVNIRGMKRYIVDQAPTNTVPTPACAPSTGKKVAIIGGGPSGLTAAYFLQLMGHQTTVFEEKAQLGGMLRYGIPNYRFPRERLQEDIDAILSTGVEVKLNANIGTAEIEKIRHDYDAVYMAIGAHTDKKLGLEGEDSSNVISAVDMLREIGDNNYPDFTGKRVVVVGGGNVAMDCARTAMRANAKTVSIVYRRRQEDMTALPEEVEGAIAEGIELVTLKAPLRVEADASGNACALWVQPQIIGPVKGGRPAPRKANKPEERMECDVVLVAIGQDIVSKPFEDFGIAANRGRLCADETGALNMVGIYAGGDCVSGPSTVIKAIGAGKVAAANIDEYLGYHHPISVDVEIPEPLLNDKVPCGRVNLAEKEAWARKRNFDHIEYSMSDEEAVQEASRCLRCDRHGCGVLRGGRQDRW</sequence>
<dbReference type="Gene3D" id="3.50.50.60">
    <property type="entry name" value="FAD/NAD(P)-binding domain"/>
    <property type="match status" value="2"/>
</dbReference>
<dbReference type="InterPro" id="IPR037207">
    <property type="entry name" value="Nuop51_4Fe4S-bd_sf"/>
</dbReference>
<gene>
    <name evidence="2" type="ORF">OCV88_03195</name>
</gene>
<dbReference type="PANTHER" id="PTHR42783:SF3">
    <property type="entry name" value="GLUTAMATE SYNTHASE [NADPH] SMALL CHAIN-RELATED"/>
    <property type="match status" value="1"/>
</dbReference>
<dbReference type="PRINTS" id="PR00419">
    <property type="entry name" value="ADXRDTASE"/>
</dbReference>
<accession>A0ABT2TGN1</accession>
<keyword evidence="3" id="KW-1185">Reference proteome</keyword>
<protein>
    <submittedName>
        <fullName evidence="2">NAD(P)-binding protein</fullName>
    </submittedName>
</protein>
<organism evidence="2 3">
    <name type="scientific">Brotonthovivens ammoniilytica</name>
    <dbReference type="NCBI Taxonomy" id="2981725"/>
    <lineage>
        <taxon>Bacteria</taxon>
        <taxon>Bacillati</taxon>
        <taxon>Bacillota</taxon>
        <taxon>Clostridia</taxon>
        <taxon>Lachnospirales</taxon>
        <taxon>Lachnospiraceae</taxon>
        <taxon>Brotonthovivens</taxon>
    </lineage>
</organism>
<dbReference type="SUPFAM" id="SSF46548">
    <property type="entry name" value="alpha-helical ferredoxin"/>
    <property type="match status" value="2"/>
</dbReference>
<proteinExistence type="predicted"/>
<feature type="domain" description="NADH-ubiquinone oxidoreductase 51kDa subunit iron-sulphur binding" evidence="1">
    <location>
        <begin position="37"/>
        <end position="82"/>
    </location>
</feature>
<dbReference type="InterPro" id="IPR019575">
    <property type="entry name" value="Nuop51_4Fe4S-bd"/>
</dbReference>
<evidence type="ECO:0000313" key="2">
    <source>
        <dbReference type="EMBL" id="MCU6761345.1"/>
    </source>
</evidence>
<dbReference type="InterPro" id="IPR009051">
    <property type="entry name" value="Helical_ferredxn"/>
</dbReference>
<name>A0ABT2TGN1_9FIRM</name>
<dbReference type="SUPFAM" id="SSF51971">
    <property type="entry name" value="Nucleotide-binding domain"/>
    <property type="match status" value="2"/>
</dbReference>
<comment type="caution">
    <text evidence="2">The sequence shown here is derived from an EMBL/GenBank/DDBJ whole genome shotgun (WGS) entry which is preliminary data.</text>
</comment>
<dbReference type="Pfam" id="PF10589">
    <property type="entry name" value="NADH_4Fe-4S"/>
    <property type="match status" value="1"/>
</dbReference>
<dbReference type="Proteomes" id="UP001652442">
    <property type="component" value="Unassembled WGS sequence"/>
</dbReference>
<reference evidence="2 3" key="1">
    <citation type="journal article" date="2021" name="ISME Commun">
        <title>Automated analysis of genomic sequences facilitates high-throughput and comprehensive description of bacteria.</title>
        <authorList>
            <person name="Hitch T.C.A."/>
        </authorList>
    </citation>
    <scope>NUCLEOTIDE SEQUENCE [LARGE SCALE GENOMIC DNA]</scope>
    <source>
        <strain evidence="2 3">Sanger_109</strain>
    </source>
</reference>
<dbReference type="Gene3D" id="1.10.1060.10">
    <property type="entry name" value="Alpha-helical ferredoxin"/>
    <property type="match status" value="1"/>
</dbReference>
<dbReference type="Pfam" id="PF07992">
    <property type="entry name" value="Pyr_redox_2"/>
    <property type="match status" value="1"/>
</dbReference>
<dbReference type="PANTHER" id="PTHR42783">
    <property type="entry name" value="GLUTAMATE SYNTHASE [NADPH] SMALL CHAIN"/>
    <property type="match status" value="1"/>
</dbReference>
<dbReference type="EMBL" id="JAOQJQ010000001">
    <property type="protein sequence ID" value="MCU6761345.1"/>
    <property type="molecule type" value="Genomic_DNA"/>
</dbReference>
<dbReference type="Pfam" id="PF14691">
    <property type="entry name" value="Fer4_20"/>
    <property type="match status" value="1"/>
</dbReference>
<dbReference type="NCBIfam" id="NF009410">
    <property type="entry name" value="PRK12771.1"/>
    <property type="match status" value="1"/>
</dbReference>
<dbReference type="InterPro" id="IPR036188">
    <property type="entry name" value="FAD/NAD-bd_sf"/>
</dbReference>
<dbReference type="SUPFAM" id="SSF140490">
    <property type="entry name" value="Nqo1C-terminal domain-like"/>
    <property type="match status" value="1"/>
</dbReference>
<dbReference type="SMART" id="SM00928">
    <property type="entry name" value="NADH_4Fe-4S"/>
    <property type="match status" value="1"/>
</dbReference>